<reference evidence="2" key="1">
    <citation type="submission" date="2018-11" db="EMBL/GenBank/DDBJ databases">
        <authorList>
            <person name="Alioto T."/>
            <person name="Alioto T."/>
        </authorList>
    </citation>
    <scope>NUCLEOTIDE SEQUENCE</scope>
</reference>
<dbReference type="OrthoDB" id="6157674at2759"/>
<name>A0A8B6BXU3_MYTGA</name>
<keyword evidence="1" id="KW-0812">Transmembrane</keyword>
<keyword evidence="3" id="KW-1185">Reference proteome</keyword>
<protein>
    <recommendedName>
        <fullName evidence="4">Apple domain-containing protein</fullName>
    </recommendedName>
</protein>
<evidence type="ECO:0000256" key="1">
    <source>
        <dbReference type="SAM" id="Phobius"/>
    </source>
</evidence>
<feature type="transmembrane region" description="Helical" evidence="1">
    <location>
        <begin position="238"/>
        <end position="257"/>
    </location>
</feature>
<sequence length="294" mass="33358">MQSGRIWVGIIKPSFQTTLYNGNDCSNSRGPNIEFTNNSTQCLYLDLSDPENFDLADCQMKYPFVCFSKTPIIETSNETIYIQEIDGTSSLVMNVRNLTKEECGLMCSKTLNCVYSFFEENNCTFGTDATYDFDVKYSFNISSTFRTDIATYIKSPNRGGFDSTHHTFTTDKSTNLMECESCPEEECNATRVISNMTMKDALYLAEELRKNLTIDKTSLSSYRRSLECADDSRPSSKAFGSFALCILVGLLVIFFALDITSLWQHCRLKHVAKRTEKGQTNKHSDLEKNQILNK</sequence>
<gene>
    <name evidence="2" type="ORF">MGAL_10B001909</name>
</gene>
<comment type="caution">
    <text evidence="2">The sequence shown here is derived from an EMBL/GenBank/DDBJ whole genome shotgun (WGS) entry which is preliminary data.</text>
</comment>
<evidence type="ECO:0008006" key="4">
    <source>
        <dbReference type="Google" id="ProtNLM"/>
    </source>
</evidence>
<proteinExistence type="predicted"/>
<keyword evidence="1" id="KW-0472">Membrane</keyword>
<accession>A0A8B6BXU3</accession>
<evidence type="ECO:0000313" key="2">
    <source>
        <dbReference type="EMBL" id="VDH97480.1"/>
    </source>
</evidence>
<dbReference type="EMBL" id="UYJE01000898">
    <property type="protein sequence ID" value="VDH97480.1"/>
    <property type="molecule type" value="Genomic_DNA"/>
</dbReference>
<dbReference type="Proteomes" id="UP000596742">
    <property type="component" value="Unassembled WGS sequence"/>
</dbReference>
<keyword evidence="1" id="KW-1133">Transmembrane helix</keyword>
<dbReference type="AlphaFoldDB" id="A0A8B6BXU3"/>
<evidence type="ECO:0000313" key="3">
    <source>
        <dbReference type="Proteomes" id="UP000596742"/>
    </source>
</evidence>
<organism evidence="2 3">
    <name type="scientific">Mytilus galloprovincialis</name>
    <name type="common">Mediterranean mussel</name>
    <dbReference type="NCBI Taxonomy" id="29158"/>
    <lineage>
        <taxon>Eukaryota</taxon>
        <taxon>Metazoa</taxon>
        <taxon>Spiralia</taxon>
        <taxon>Lophotrochozoa</taxon>
        <taxon>Mollusca</taxon>
        <taxon>Bivalvia</taxon>
        <taxon>Autobranchia</taxon>
        <taxon>Pteriomorphia</taxon>
        <taxon>Mytilida</taxon>
        <taxon>Mytiloidea</taxon>
        <taxon>Mytilidae</taxon>
        <taxon>Mytilinae</taxon>
        <taxon>Mytilus</taxon>
    </lineage>
</organism>